<dbReference type="EMBL" id="CAKOAT010090822">
    <property type="protein sequence ID" value="CAH8320225.1"/>
    <property type="molecule type" value="Genomic_DNA"/>
</dbReference>
<name>A0ABC8JCH0_ERUVS</name>
<accession>A0ABC8JCH0</accession>
<proteinExistence type="predicted"/>
<evidence type="ECO:0000313" key="3">
    <source>
        <dbReference type="Proteomes" id="UP001642260"/>
    </source>
</evidence>
<dbReference type="AlphaFoldDB" id="A0ABC8JCH0"/>
<evidence type="ECO:0000313" key="2">
    <source>
        <dbReference type="EMBL" id="CAH8320225.1"/>
    </source>
</evidence>
<evidence type="ECO:0000256" key="1">
    <source>
        <dbReference type="SAM" id="MobiDB-lite"/>
    </source>
</evidence>
<gene>
    <name evidence="2" type="ORF">ERUC_LOCUS8776</name>
</gene>
<organism evidence="2 3">
    <name type="scientific">Eruca vesicaria subsp. sativa</name>
    <name type="common">Garden rocket</name>
    <name type="synonym">Eruca sativa</name>
    <dbReference type="NCBI Taxonomy" id="29727"/>
    <lineage>
        <taxon>Eukaryota</taxon>
        <taxon>Viridiplantae</taxon>
        <taxon>Streptophyta</taxon>
        <taxon>Embryophyta</taxon>
        <taxon>Tracheophyta</taxon>
        <taxon>Spermatophyta</taxon>
        <taxon>Magnoliopsida</taxon>
        <taxon>eudicotyledons</taxon>
        <taxon>Gunneridae</taxon>
        <taxon>Pentapetalae</taxon>
        <taxon>rosids</taxon>
        <taxon>malvids</taxon>
        <taxon>Brassicales</taxon>
        <taxon>Brassicaceae</taxon>
        <taxon>Brassiceae</taxon>
        <taxon>Eruca</taxon>
    </lineage>
</organism>
<dbReference type="Proteomes" id="UP001642260">
    <property type="component" value="Unassembled WGS sequence"/>
</dbReference>
<keyword evidence="3" id="KW-1185">Reference proteome</keyword>
<sequence length="80" mass="9153">MKQSCSSSFRHPTPSRPSLLRSAPRPQTLASEVPIPNLRCRHCSRHRCLKFRTTTNYPSLMSEGTVIPFNISINTKNQFH</sequence>
<feature type="compositionally biased region" description="Polar residues" evidence="1">
    <location>
        <begin position="1"/>
        <end position="10"/>
    </location>
</feature>
<reference evidence="2 3" key="1">
    <citation type="submission" date="2022-03" db="EMBL/GenBank/DDBJ databases">
        <authorList>
            <person name="Macdonald S."/>
            <person name="Ahmed S."/>
            <person name="Newling K."/>
        </authorList>
    </citation>
    <scope>NUCLEOTIDE SEQUENCE [LARGE SCALE GENOMIC DNA]</scope>
</reference>
<feature type="region of interest" description="Disordered" evidence="1">
    <location>
        <begin position="1"/>
        <end position="27"/>
    </location>
</feature>
<comment type="caution">
    <text evidence="2">The sequence shown here is derived from an EMBL/GenBank/DDBJ whole genome shotgun (WGS) entry which is preliminary data.</text>
</comment>
<protein>
    <submittedName>
        <fullName evidence="2">Uncharacterized protein</fullName>
    </submittedName>
</protein>